<dbReference type="EMBL" id="JAJJMA010060013">
    <property type="protein sequence ID" value="MCL7026685.1"/>
    <property type="molecule type" value="Genomic_DNA"/>
</dbReference>
<sequence length="616" mass="68353">MAETNLSEVLTGNNSLTSSNYEDWKVYMHNFLSDINLWDIVNGTESEPDAADKYNTWVMKNEIALNTIKTSCTPEMVPHLQGITSAKEAWDQLASMQGASSSSAEENGVLMIQHGDDAVPEAQDSFSGEPNYIQYRPLYKALIKGDWETAKEIIEVDPESLSAKITQGGETALHVAVLSAKLSTVKELLNLLPAEALEVKSSPGNPAISFAASLGITEIAKLMVEKNNSVLQITNQHGRIPLVVSVLNGKEDMVRYLYSVTPKEELDPDTSKNGATFLTGAITAEMYDIALDALELYPELAISEDLFGKTAIAELARRSAAFPSGSRFGFWQKWIYSSCVTFDGRHGFTKSGFSEELVTGVKSFPRVSSPRIRSPIGISEEIITDVESSPIILTPRIRSFKIRSPIDISEEIINDVKSSPITPRIRSSRIWSRKHSREEVRKIIYMSKLRASSGSQFESWPQQLYSSCLCVFPGVKDIQKRKRKHVQVLALLKVVCSFISCMTVEELADGKVYDAIHLTATNGNIEVFKGLLDANPSLVFATGVSNRTLYHQAVMSRQVNIFNFLSSLSQRDYRATARDEFHNNLLHFAGVLPSSSQLDKVSGAALQMQREIQWFQ</sequence>
<evidence type="ECO:0000313" key="2">
    <source>
        <dbReference type="Proteomes" id="UP001177140"/>
    </source>
</evidence>
<keyword evidence="2" id="KW-1185">Reference proteome</keyword>
<feature type="non-terminal residue" evidence="1">
    <location>
        <position position="1"/>
    </location>
</feature>
<reference evidence="1" key="1">
    <citation type="submission" date="2022-03" db="EMBL/GenBank/DDBJ databases">
        <title>A functionally conserved STORR gene fusion in Papaver species that diverged 16.8 million years ago.</title>
        <authorList>
            <person name="Catania T."/>
        </authorList>
    </citation>
    <scope>NUCLEOTIDE SEQUENCE</scope>
    <source>
        <strain evidence="1">S-191538</strain>
    </source>
</reference>
<proteinExistence type="predicted"/>
<dbReference type="Gene3D" id="1.25.40.20">
    <property type="entry name" value="Ankyrin repeat-containing domain"/>
    <property type="match status" value="2"/>
</dbReference>
<name>A0AA41S1J6_PAPNU</name>
<accession>A0AA41S1J6</accession>
<dbReference type="InterPro" id="IPR002110">
    <property type="entry name" value="Ankyrin_rpt"/>
</dbReference>
<protein>
    <recommendedName>
        <fullName evidence="3">DUF4219 domain-containing protein</fullName>
    </recommendedName>
</protein>
<dbReference type="PANTHER" id="PTHR24121:SF16">
    <property type="entry name" value="NON-SPECIFIC SERINE_THREONINE PROTEIN KINASE"/>
    <property type="match status" value="1"/>
</dbReference>
<dbReference type="SUPFAM" id="SSF48403">
    <property type="entry name" value="Ankyrin repeat"/>
    <property type="match status" value="2"/>
</dbReference>
<dbReference type="AlphaFoldDB" id="A0AA41S1J6"/>
<comment type="caution">
    <text evidence="1">The sequence shown here is derived from an EMBL/GenBank/DDBJ whole genome shotgun (WGS) entry which is preliminary data.</text>
</comment>
<dbReference type="Pfam" id="PF14223">
    <property type="entry name" value="Retrotran_gag_2"/>
    <property type="match status" value="1"/>
</dbReference>
<evidence type="ECO:0008006" key="3">
    <source>
        <dbReference type="Google" id="ProtNLM"/>
    </source>
</evidence>
<gene>
    <name evidence="1" type="ORF">MKW94_017499</name>
</gene>
<dbReference type="InterPro" id="IPR036770">
    <property type="entry name" value="Ankyrin_rpt-contain_sf"/>
</dbReference>
<dbReference type="Proteomes" id="UP001177140">
    <property type="component" value="Unassembled WGS sequence"/>
</dbReference>
<dbReference type="SMART" id="SM00248">
    <property type="entry name" value="ANK"/>
    <property type="match status" value="6"/>
</dbReference>
<dbReference type="PANTHER" id="PTHR24121">
    <property type="entry name" value="NO MECHANORECEPTOR POTENTIAL C, ISOFORM D-RELATED"/>
    <property type="match status" value="1"/>
</dbReference>
<evidence type="ECO:0000313" key="1">
    <source>
        <dbReference type="EMBL" id="MCL7026685.1"/>
    </source>
</evidence>
<organism evidence="1 2">
    <name type="scientific">Papaver nudicaule</name>
    <name type="common">Iceland poppy</name>
    <dbReference type="NCBI Taxonomy" id="74823"/>
    <lineage>
        <taxon>Eukaryota</taxon>
        <taxon>Viridiplantae</taxon>
        <taxon>Streptophyta</taxon>
        <taxon>Embryophyta</taxon>
        <taxon>Tracheophyta</taxon>
        <taxon>Spermatophyta</taxon>
        <taxon>Magnoliopsida</taxon>
        <taxon>Ranunculales</taxon>
        <taxon>Papaveraceae</taxon>
        <taxon>Papaveroideae</taxon>
        <taxon>Papaver</taxon>
    </lineage>
</organism>